<evidence type="ECO:0000256" key="1">
    <source>
        <dbReference type="SAM" id="MobiDB-lite"/>
    </source>
</evidence>
<name>A0A7W7S235_9ACTN</name>
<dbReference type="Proteomes" id="UP000534286">
    <property type="component" value="Unassembled WGS sequence"/>
</dbReference>
<keyword evidence="2" id="KW-0472">Membrane</keyword>
<dbReference type="EMBL" id="JACHJU010000002">
    <property type="protein sequence ID" value="MBB4941531.1"/>
    <property type="molecule type" value="Genomic_DNA"/>
</dbReference>
<evidence type="ECO:0000313" key="3">
    <source>
        <dbReference type="EMBL" id="MBB4941531.1"/>
    </source>
</evidence>
<feature type="region of interest" description="Disordered" evidence="1">
    <location>
        <begin position="100"/>
        <end position="139"/>
    </location>
</feature>
<feature type="transmembrane region" description="Helical" evidence="2">
    <location>
        <begin position="79"/>
        <end position="98"/>
    </location>
</feature>
<protein>
    <submittedName>
        <fullName evidence="3">Uncharacterized protein</fullName>
    </submittedName>
</protein>
<dbReference type="AlphaFoldDB" id="A0A7W7S235"/>
<comment type="caution">
    <text evidence="3">The sequence shown here is derived from an EMBL/GenBank/DDBJ whole genome shotgun (WGS) entry which is preliminary data.</text>
</comment>
<gene>
    <name evidence="3" type="ORF">FHR32_005908</name>
</gene>
<accession>A0A7W7S235</accession>
<evidence type="ECO:0000313" key="4">
    <source>
        <dbReference type="Proteomes" id="UP000534286"/>
    </source>
</evidence>
<keyword evidence="4" id="KW-1185">Reference proteome</keyword>
<keyword evidence="2" id="KW-1133">Transmembrane helix</keyword>
<sequence>MAVTSLAWVAAVDLWPGTKPYIGGSRDGSAWDLVVGYNGLGQVLGTRDGAGTGLGNAGPSMGGDPGWDRLFNDQVAGQIGWLLPFCLTAVAAAVAVSVTRRRREGPGENGCPASPVGEPRPTPGSPGCGATVPRSGSTG</sequence>
<reference evidence="3 4" key="1">
    <citation type="submission" date="2020-08" db="EMBL/GenBank/DDBJ databases">
        <title>Sequencing the genomes of 1000 actinobacteria strains.</title>
        <authorList>
            <person name="Klenk H.-P."/>
        </authorList>
    </citation>
    <scope>NUCLEOTIDE SEQUENCE [LARGE SCALE GENOMIC DNA]</scope>
    <source>
        <strain evidence="3 4">DSM 43023</strain>
    </source>
</reference>
<organism evidence="3 4">
    <name type="scientific">Streptosporangium album</name>
    <dbReference type="NCBI Taxonomy" id="47479"/>
    <lineage>
        <taxon>Bacteria</taxon>
        <taxon>Bacillati</taxon>
        <taxon>Actinomycetota</taxon>
        <taxon>Actinomycetes</taxon>
        <taxon>Streptosporangiales</taxon>
        <taxon>Streptosporangiaceae</taxon>
        <taxon>Streptosporangium</taxon>
    </lineage>
</organism>
<proteinExistence type="predicted"/>
<keyword evidence="2" id="KW-0812">Transmembrane</keyword>
<dbReference type="RefSeq" id="WP_184757597.1">
    <property type="nucleotide sequence ID" value="NZ_BAABEK010000037.1"/>
</dbReference>
<evidence type="ECO:0000256" key="2">
    <source>
        <dbReference type="SAM" id="Phobius"/>
    </source>
</evidence>